<keyword evidence="12" id="KW-1185">Reference proteome</keyword>
<evidence type="ECO:0000256" key="9">
    <source>
        <dbReference type="SAM" id="Phobius"/>
    </source>
</evidence>
<accession>A0A4Q1SE84</accession>
<dbReference type="GO" id="GO:0015232">
    <property type="term" value="F:heme transmembrane transporter activity"/>
    <property type="evidence" value="ECO:0007669"/>
    <property type="project" value="InterPro"/>
</dbReference>
<evidence type="ECO:0000256" key="8">
    <source>
        <dbReference type="ARBA" id="ARBA00023136"/>
    </source>
</evidence>
<reference evidence="11 12" key="1">
    <citation type="journal article" date="2016" name="Int. J. Syst. Evol. Microbiol.">
        <title>Acidipila dinghuensis sp. nov., an acidobacterium isolated from forest soil.</title>
        <authorList>
            <person name="Jiang Y.W."/>
            <person name="Wang J."/>
            <person name="Chen M.H."/>
            <person name="Lv Y.Y."/>
            <person name="Qiu L.H."/>
        </authorList>
    </citation>
    <scope>NUCLEOTIDE SEQUENCE [LARGE SCALE GENOMIC DNA]</scope>
    <source>
        <strain evidence="11 12">DHOF10</strain>
    </source>
</reference>
<dbReference type="PANTHER" id="PTHR30071">
    <property type="entry name" value="HEME EXPORTER PROTEIN C"/>
    <property type="match status" value="1"/>
</dbReference>
<evidence type="ECO:0000256" key="1">
    <source>
        <dbReference type="ARBA" id="ARBA00002442"/>
    </source>
</evidence>
<dbReference type="EMBL" id="SDMK01000002">
    <property type="protein sequence ID" value="RXS95427.1"/>
    <property type="molecule type" value="Genomic_DNA"/>
</dbReference>
<organism evidence="11 12">
    <name type="scientific">Silvibacterium dinghuense</name>
    <dbReference type="NCBI Taxonomy" id="1560006"/>
    <lineage>
        <taxon>Bacteria</taxon>
        <taxon>Pseudomonadati</taxon>
        <taxon>Acidobacteriota</taxon>
        <taxon>Terriglobia</taxon>
        <taxon>Terriglobales</taxon>
        <taxon>Acidobacteriaceae</taxon>
        <taxon>Silvibacterium</taxon>
    </lineage>
</organism>
<dbReference type="InterPro" id="IPR003557">
    <property type="entry name" value="Cyt_c_biogenesis_CcmC"/>
</dbReference>
<comment type="function">
    <text evidence="1">Required for the export of heme to the periplasm for the biogenesis of c-type cytochromes.</text>
</comment>
<evidence type="ECO:0000256" key="4">
    <source>
        <dbReference type="ARBA" id="ARBA00016463"/>
    </source>
</evidence>
<keyword evidence="6" id="KW-0201">Cytochrome c-type biogenesis</keyword>
<feature type="transmembrane region" description="Helical" evidence="9">
    <location>
        <begin position="117"/>
        <end position="135"/>
    </location>
</feature>
<keyword evidence="7 9" id="KW-1133">Transmembrane helix</keyword>
<dbReference type="GO" id="GO:0017004">
    <property type="term" value="P:cytochrome complex assembly"/>
    <property type="evidence" value="ECO:0007669"/>
    <property type="project" value="UniProtKB-KW"/>
</dbReference>
<proteinExistence type="inferred from homology"/>
<feature type="transmembrane region" description="Helical" evidence="9">
    <location>
        <begin position="189"/>
        <end position="211"/>
    </location>
</feature>
<dbReference type="Pfam" id="PF01578">
    <property type="entry name" value="Cytochrom_C_asm"/>
    <property type="match status" value="1"/>
</dbReference>
<dbReference type="OrthoDB" id="9814290at2"/>
<dbReference type="GO" id="GO:0005886">
    <property type="term" value="C:plasma membrane"/>
    <property type="evidence" value="ECO:0007669"/>
    <property type="project" value="TreeGrafter"/>
</dbReference>
<feature type="transmembrane region" description="Helical" evidence="9">
    <location>
        <begin position="147"/>
        <end position="169"/>
    </location>
</feature>
<evidence type="ECO:0000256" key="5">
    <source>
        <dbReference type="ARBA" id="ARBA00022692"/>
    </source>
</evidence>
<protein>
    <recommendedName>
        <fullName evidence="4">Heme exporter protein C</fullName>
    </recommendedName>
</protein>
<evidence type="ECO:0000256" key="3">
    <source>
        <dbReference type="ARBA" id="ARBA00005840"/>
    </source>
</evidence>
<keyword evidence="8 9" id="KW-0472">Membrane</keyword>
<name>A0A4Q1SE84_9BACT</name>
<dbReference type="InterPro" id="IPR002541">
    <property type="entry name" value="Cyt_c_assembly"/>
</dbReference>
<evidence type="ECO:0000259" key="10">
    <source>
        <dbReference type="Pfam" id="PF01578"/>
    </source>
</evidence>
<comment type="caution">
    <text evidence="11">The sequence shown here is derived from an EMBL/GenBank/DDBJ whole genome shotgun (WGS) entry which is preliminary data.</text>
</comment>
<comment type="subcellular location">
    <subcellularLocation>
        <location evidence="2">Membrane</location>
        <topology evidence="2">Multi-pass membrane protein</topology>
    </subcellularLocation>
</comment>
<evidence type="ECO:0000256" key="6">
    <source>
        <dbReference type="ARBA" id="ARBA00022748"/>
    </source>
</evidence>
<feature type="domain" description="Cytochrome c assembly protein" evidence="10">
    <location>
        <begin position="3"/>
        <end position="170"/>
    </location>
</feature>
<evidence type="ECO:0000313" key="11">
    <source>
        <dbReference type="EMBL" id="RXS95427.1"/>
    </source>
</evidence>
<keyword evidence="5 9" id="KW-0812">Transmembrane</keyword>
<dbReference type="Proteomes" id="UP000290253">
    <property type="component" value="Unassembled WGS sequence"/>
</dbReference>
<dbReference type="PRINTS" id="PR01386">
    <property type="entry name" value="CCMCBIOGNSIS"/>
</dbReference>
<dbReference type="AlphaFoldDB" id="A0A4Q1SE84"/>
<feature type="transmembrane region" description="Helical" evidence="9">
    <location>
        <begin position="40"/>
        <end position="68"/>
    </location>
</feature>
<dbReference type="GO" id="GO:0020037">
    <property type="term" value="F:heme binding"/>
    <property type="evidence" value="ECO:0007669"/>
    <property type="project" value="InterPro"/>
</dbReference>
<gene>
    <name evidence="11" type="ORF">ESZ00_12680</name>
</gene>
<dbReference type="PANTHER" id="PTHR30071:SF1">
    <property type="entry name" value="CYTOCHROME B_B6 PROTEIN-RELATED"/>
    <property type="match status" value="1"/>
</dbReference>
<evidence type="ECO:0000313" key="12">
    <source>
        <dbReference type="Proteomes" id="UP000290253"/>
    </source>
</evidence>
<feature type="transmembrane region" description="Helical" evidence="9">
    <location>
        <begin position="80"/>
        <end position="105"/>
    </location>
</feature>
<evidence type="ECO:0000256" key="2">
    <source>
        <dbReference type="ARBA" id="ARBA00004141"/>
    </source>
</evidence>
<sequence length="234" mass="26248">MMKWFRWVWAVVTMAVLANGFRVAMYVVPADRDQGDLSRILYYHVPTWCGMAIFFAINLLCSIVYLVVRQSNRSLALRADALAVSSAEMGVVYCLIGMATGSIWGKAAWGIWWTWDARLTTTLILWLIYIAYLLLRRFASGPEMRTLAAVLAIFGYADIPIVYMTTRWFRTQHPAPVFFGGPNTGLDPSMLPALFWNMAGWIMWGCLIVSLRYAAEIRAQRGAESAAVAALEAA</sequence>
<comment type="similarity">
    <text evidence="3">Belongs to the CcmC/CycZ/HelC family.</text>
</comment>
<evidence type="ECO:0000256" key="7">
    <source>
        <dbReference type="ARBA" id="ARBA00022989"/>
    </source>
</evidence>
<dbReference type="InterPro" id="IPR045062">
    <property type="entry name" value="Cyt_c_biogenesis_CcsA/CcmC"/>
</dbReference>